<name>A0A192H3B0_9LACO</name>
<dbReference type="GO" id="GO:0005524">
    <property type="term" value="F:ATP binding"/>
    <property type="evidence" value="ECO:0007669"/>
    <property type="project" value="UniProtKB-KW"/>
</dbReference>
<dbReference type="Proteomes" id="UP000078582">
    <property type="component" value="Chromosome"/>
</dbReference>
<organism evidence="6 7">
    <name type="scientific">Loigolactobacillus backii</name>
    <dbReference type="NCBI Taxonomy" id="375175"/>
    <lineage>
        <taxon>Bacteria</taxon>
        <taxon>Bacillati</taxon>
        <taxon>Bacillota</taxon>
        <taxon>Bacilli</taxon>
        <taxon>Lactobacillales</taxon>
        <taxon>Lactobacillaceae</taxon>
        <taxon>Loigolactobacillus</taxon>
    </lineage>
</organism>
<dbReference type="AlphaFoldDB" id="A0A192H3B0"/>
<keyword evidence="5" id="KW-0963">Cytoplasm</keyword>
<keyword evidence="5" id="KW-0862">Zinc</keyword>
<dbReference type="PANTHER" id="PTHR42995">
    <property type="entry name" value="ACETYL-COENZYME A CARBOXYLASE CARBOXYL TRANSFERASE SUBUNIT BETA, CHLOROPLASTIC"/>
    <property type="match status" value="1"/>
</dbReference>
<dbReference type="OrthoDB" id="9772975at2"/>
<dbReference type="GO" id="GO:0008270">
    <property type="term" value="F:zinc ion binding"/>
    <property type="evidence" value="ECO:0007669"/>
    <property type="project" value="UniProtKB-UniRule"/>
</dbReference>
<comment type="caution">
    <text evidence="5">Lacks conserved residue(s) required for the propagation of feature annotation.</text>
</comment>
<evidence type="ECO:0000313" key="6">
    <source>
        <dbReference type="EMBL" id="ANK62446.1"/>
    </source>
</evidence>
<dbReference type="STRING" id="375175.AYR53_06490"/>
<dbReference type="PANTHER" id="PTHR42995:SF5">
    <property type="entry name" value="ACETYL-COENZYME A CARBOXYLASE CARBOXYL TRANSFERASE SUBUNIT BETA, CHLOROPLASTIC"/>
    <property type="match status" value="1"/>
</dbReference>
<dbReference type="UniPathway" id="UPA00655">
    <property type="reaction ID" value="UER00711"/>
</dbReference>
<dbReference type="GeneID" id="42981898"/>
<dbReference type="PRINTS" id="PR01070">
    <property type="entry name" value="ACCCTRFRASEB"/>
</dbReference>
<feature type="binding site" evidence="5">
    <location>
        <position position="34"/>
    </location>
    <ligand>
        <name>Zn(2+)</name>
        <dbReference type="ChEBI" id="CHEBI:29105"/>
    </ligand>
</feature>
<dbReference type="GO" id="GO:0009317">
    <property type="term" value="C:acetyl-CoA carboxylase complex"/>
    <property type="evidence" value="ECO:0007669"/>
    <property type="project" value="InterPro"/>
</dbReference>
<keyword evidence="5" id="KW-0479">Metal-binding</keyword>
<comment type="catalytic activity">
    <reaction evidence="5">
        <text>N(6)-carboxybiotinyl-L-lysyl-[protein] + acetyl-CoA = N(6)-biotinyl-L-lysyl-[protein] + malonyl-CoA</text>
        <dbReference type="Rhea" id="RHEA:54728"/>
        <dbReference type="Rhea" id="RHEA-COMP:10505"/>
        <dbReference type="Rhea" id="RHEA-COMP:10506"/>
        <dbReference type="ChEBI" id="CHEBI:57288"/>
        <dbReference type="ChEBI" id="CHEBI:57384"/>
        <dbReference type="ChEBI" id="CHEBI:83144"/>
        <dbReference type="ChEBI" id="CHEBI:83145"/>
        <dbReference type="EC" id="2.1.3.15"/>
    </reaction>
</comment>
<evidence type="ECO:0000313" key="7">
    <source>
        <dbReference type="Proteomes" id="UP000078582"/>
    </source>
</evidence>
<sequence length="264" mass="29001">MSHLPKTNLWQTCSACKRHVHQGQWGKFNVCPYCGHYQRLNAKQRLTLLTDTKSFTALPPVNIKQQRHFPGYTVKLQAAQEKTGEVEAFLAGTAMIKQQKVVIGVMDSQFMMGTLNTVVGAGIRQAIRTALNQRLPLILVIASGGARMQEGILSLLQMNTILAELTKLNEAGILTISVLTDPTMGGVTASFALESDFVFAEQGATIGFAGKRVIQQTNSAALPTDFQTAERLYRQGFLDAVIKRENLRTYLGCLLMIQAGDLNE</sequence>
<dbReference type="PROSITE" id="PS50980">
    <property type="entry name" value="COA_CT_NTER"/>
    <property type="match status" value="1"/>
</dbReference>
<dbReference type="RefSeq" id="WP_068222963.1">
    <property type="nucleotide sequence ID" value="NZ_CP014623.1"/>
</dbReference>
<comment type="cofactor">
    <cofactor evidence="5">
        <name>Zn(2+)</name>
        <dbReference type="ChEBI" id="CHEBI:29105"/>
    </cofactor>
    <text evidence="5">Binds 1 zinc ion per subunit.</text>
</comment>
<comment type="function">
    <text evidence="5">Component of the acetyl coenzyme A carboxylase (ACC) complex. Biotin carboxylase (BC) catalyzes the carboxylation of biotin on its carrier protein (BCCP) and then the CO(2) group is transferred by the transcarboxylase to acetyl-CoA to form malonyl-CoA.</text>
</comment>
<dbReference type="Gene3D" id="3.90.226.10">
    <property type="entry name" value="2-enoyl-CoA Hydratase, Chain A, domain 1"/>
    <property type="match status" value="1"/>
</dbReference>
<dbReference type="GO" id="GO:0006633">
    <property type="term" value="P:fatty acid biosynthetic process"/>
    <property type="evidence" value="ECO:0007669"/>
    <property type="project" value="UniProtKB-KW"/>
</dbReference>
<keyword evidence="1 5" id="KW-0444">Lipid biosynthesis</keyword>
<dbReference type="InterPro" id="IPR034733">
    <property type="entry name" value="AcCoA_carboxyl_beta"/>
</dbReference>
<dbReference type="KEGG" id="lbt:AYR52_01570"/>
<reference evidence="6 7" key="1">
    <citation type="submission" date="2016-03" db="EMBL/GenBank/DDBJ databases">
        <title>Pediococcus and Lactobacillus from brewery environment - whole genome sequencing and assembly.</title>
        <authorList>
            <person name="Behr J."/>
            <person name="Geissler A.J."/>
            <person name="Vogel R.F."/>
        </authorList>
    </citation>
    <scope>NUCLEOTIDE SEQUENCE [LARGE SCALE GENOMIC DNA]</scope>
    <source>
        <strain evidence="6 7">TMW 1.1989</strain>
    </source>
</reference>
<dbReference type="EC" id="2.1.3.15" evidence="5"/>
<feature type="binding site" evidence="5">
    <location>
        <position position="16"/>
    </location>
    <ligand>
        <name>Zn(2+)</name>
        <dbReference type="ChEBI" id="CHEBI:29105"/>
    </ligand>
</feature>
<keyword evidence="2 5" id="KW-0808">Transferase</keyword>
<dbReference type="EMBL" id="CP014873">
    <property type="protein sequence ID" value="ANK62446.1"/>
    <property type="molecule type" value="Genomic_DNA"/>
</dbReference>
<comment type="subunit">
    <text evidence="5">Acetyl-CoA carboxylase is a heterohexamer composed of biotin carboxyl carrier protein (AccB), biotin carboxylase (AccC) and two subunits each of ACCase subunit alpha (AccA) and ACCase subunit beta (AccD).</text>
</comment>
<comment type="pathway">
    <text evidence="5">Lipid metabolism; malonyl-CoA biosynthesis; malonyl-CoA from acetyl-CoA: step 1/1.</text>
</comment>
<dbReference type="GO" id="GO:0016743">
    <property type="term" value="F:carboxyl- or carbamoyltransferase activity"/>
    <property type="evidence" value="ECO:0007669"/>
    <property type="project" value="UniProtKB-UniRule"/>
</dbReference>
<keyword evidence="7" id="KW-1185">Reference proteome</keyword>
<dbReference type="GO" id="GO:2001295">
    <property type="term" value="P:malonyl-CoA biosynthetic process"/>
    <property type="evidence" value="ECO:0007669"/>
    <property type="project" value="UniProtKB-UniRule"/>
</dbReference>
<comment type="similarity">
    <text evidence="5">Belongs to the AccD/PCCB family.</text>
</comment>
<dbReference type="SUPFAM" id="SSF52096">
    <property type="entry name" value="ClpP/crotonase"/>
    <property type="match status" value="1"/>
</dbReference>
<protein>
    <recommendedName>
        <fullName evidence="5">Acetyl-coenzyme A carboxylase carboxyl transferase subunit beta</fullName>
        <shortName evidence="5">ACCase subunit beta</shortName>
        <shortName evidence="5">Acetyl-CoA carboxylase carboxyltransferase subunit beta</shortName>
        <ecNumber evidence="5">2.1.3.15</ecNumber>
    </recommendedName>
</protein>
<dbReference type="InterPro" id="IPR029045">
    <property type="entry name" value="ClpP/crotonase-like_dom_sf"/>
</dbReference>
<proteinExistence type="inferred from homology"/>
<keyword evidence="5" id="KW-0275">Fatty acid biosynthesis</keyword>
<dbReference type="HAMAP" id="MF_01395">
    <property type="entry name" value="AcetylCoA_CT_beta"/>
    <property type="match status" value="1"/>
</dbReference>
<dbReference type="Pfam" id="PF01039">
    <property type="entry name" value="Carboxyl_trans"/>
    <property type="match status" value="1"/>
</dbReference>
<keyword evidence="4 5" id="KW-0443">Lipid metabolism</keyword>
<keyword evidence="5" id="KW-0276">Fatty acid metabolism</keyword>
<comment type="subcellular location">
    <subcellularLocation>
        <location evidence="5">Cytoplasm</location>
    </subcellularLocation>
</comment>
<evidence type="ECO:0000256" key="5">
    <source>
        <dbReference type="HAMAP-Rule" id="MF_01395"/>
    </source>
</evidence>
<gene>
    <name evidence="5" type="primary">accD</name>
    <name evidence="6" type="ORF">AYR53_06490</name>
</gene>
<evidence type="ECO:0000256" key="2">
    <source>
        <dbReference type="ARBA" id="ARBA00022679"/>
    </source>
</evidence>
<evidence type="ECO:0000256" key="4">
    <source>
        <dbReference type="ARBA" id="ARBA00023098"/>
    </source>
</evidence>
<dbReference type="InterPro" id="IPR011762">
    <property type="entry name" value="COA_CT_N"/>
</dbReference>
<accession>A0A192H3B0</accession>
<evidence type="ECO:0000256" key="1">
    <source>
        <dbReference type="ARBA" id="ARBA00022516"/>
    </source>
</evidence>
<evidence type="ECO:0000256" key="3">
    <source>
        <dbReference type="ARBA" id="ARBA00022771"/>
    </source>
</evidence>
<keyword evidence="3 5" id="KW-0863">Zinc-finger</keyword>
<keyword evidence="5" id="KW-0067">ATP-binding</keyword>
<keyword evidence="5" id="KW-0547">Nucleotide-binding</keyword>
<feature type="binding site" evidence="5">
    <location>
        <position position="31"/>
    </location>
    <ligand>
        <name>Zn(2+)</name>
        <dbReference type="ChEBI" id="CHEBI:29105"/>
    </ligand>
</feature>
<dbReference type="InterPro" id="IPR000438">
    <property type="entry name" value="Acetyl_CoA_COase_Trfase_b_su"/>
</dbReference>
<feature type="binding site" evidence="5">
    <location>
        <position position="13"/>
    </location>
    <ligand>
        <name>Zn(2+)</name>
        <dbReference type="ChEBI" id="CHEBI:29105"/>
    </ligand>
</feature>
<dbReference type="GO" id="GO:0003989">
    <property type="term" value="F:acetyl-CoA carboxylase activity"/>
    <property type="evidence" value="ECO:0007669"/>
    <property type="project" value="InterPro"/>
</dbReference>